<accession>A0AA88WE80</accession>
<dbReference type="InterPro" id="IPR009019">
    <property type="entry name" value="KH_sf_prok-type"/>
</dbReference>
<dbReference type="SUPFAM" id="SSF54814">
    <property type="entry name" value="Prokaryotic type KH domain (KH-domain type II)"/>
    <property type="match status" value="1"/>
</dbReference>
<dbReference type="Proteomes" id="UP001188597">
    <property type="component" value="Unassembled WGS sequence"/>
</dbReference>
<gene>
    <name evidence="1" type="ORF">RJ639_040936</name>
</gene>
<keyword evidence="2" id="KW-1185">Reference proteome</keyword>
<protein>
    <recommendedName>
        <fullName evidence="3">Ribosomal protein S3</fullName>
    </recommendedName>
</protein>
<dbReference type="InterPro" id="IPR015946">
    <property type="entry name" value="KH_dom-like_a/b"/>
</dbReference>
<evidence type="ECO:0000313" key="1">
    <source>
        <dbReference type="EMBL" id="KAK3025962.1"/>
    </source>
</evidence>
<dbReference type="AlphaFoldDB" id="A0AA88WE80"/>
<proteinExistence type="predicted"/>
<reference evidence="1" key="1">
    <citation type="submission" date="2022-12" db="EMBL/GenBank/DDBJ databases">
        <title>Draft genome assemblies for two species of Escallonia (Escalloniales).</title>
        <authorList>
            <person name="Chanderbali A."/>
            <person name="Dervinis C."/>
            <person name="Anghel I."/>
            <person name="Soltis D."/>
            <person name="Soltis P."/>
            <person name="Zapata F."/>
        </authorList>
    </citation>
    <scope>NUCLEOTIDE SEQUENCE</scope>
    <source>
        <strain evidence="1">UCBG64.0493</strain>
        <tissue evidence="1">Leaf</tissue>
    </source>
</reference>
<name>A0AA88WE80_9ASTE</name>
<dbReference type="EMBL" id="JAVXUP010000522">
    <property type="protein sequence ID" value="KAK3025962.1"/>
    <property type="molecule type" value="Genomic_DNA"/>
</dbReference>
<dbReference type="GO" id="GO:0003723">
    <property type="term" value="F:RNA binding"/>
    <property type="evidence" value="ECO:0007669"/>
    <property type="project" value="InterPro"/>
</dbReference>
<evidence type="ECO:0000313" key="2">
    <source>
        <dbReference type="Proteomes" id="UP001188597"/>
    </source>
</evidence>
<evidence type="ECO:0008006" key="3">
    <source>
        <dbReference type="Google" id="ProtNLM"/>
    </source>
</evidence>
<dbReference type="Gene3D" id="3.30.300.20">
    <property type="match status" value="1"/>
</dbReference>
<comment type="caution">
    <text evidence="1">The sequence shown here is derived from an EMBL/GenBank/DDBJ whole genome shotgun (WGS) entry which is preliminary data.</text>
</comment>
<sequence>MGQKINPLGFRGCTIRSHHPLWFSQPKNYSESLQEDQRIIHFIKNDIQKNTRISSGVEGIACIDIQKGIDLVIIYMDFKGNNRKLALRNLTIIDESAKKILIL</sequence>
<organism evidence="1 2">
    <name type="scientific">Escallonia herrerae</name>
    <dbReference type="NCBI Taxonomy" id="1293975"/>
    <lineage>
        <taxon>Eukaryota</taxon>
        <taxon>Viridiplantae</taxon>
        <taxon>Streptophyta</taxon>
        <taxon>Embryophyta</taxon>
        <taxon>Tracheophyta</taxon>
        <taxon>Spermatophyta</taxon>
        <taxon>Magnoliopsida</taxon>
        <taxon>eudicotyledons</taxon>
        <taxon>Gunneridae</taxon>
        <taxon>Pentapetalae</taxon>
        <taxon>asterids</taxon>
        <taxon>campanulids</taxon>
        <taxon>Escalloniales</taxon>
        <taxon>Escalloniaceae</taxon>
        <taxon>Escallonia</taxon>
    </lineage>
</organism>